<feature type="transmembrane region" description="Helical" evidence="1">
    <location>
        <begin position="12"/>
        <end position="35"/>
    </location>
</feature>
<evidence type="ECO:0000256" key="1">
    <source>
        <dbReference type="SAM" id="Phobius"/>
    </source>
</evidence>
<keyword evidence="1" id="KW-0812">Transmembrane</keyword>
<dbReference type="Proteomes" id="UP000285567">
    <property type="component" value="Unassembled WGS sequence"/>
</dbReference>
<keyword evidence="3" id="KW-1185">Reference proteome</keyword>
<keyword evidence="1" id="KW-1133">Transmembrane helix</keyword>
<comment type="caution">
    <text evidence="2">The sequence shown here is derived from an EMBL/GenBank/DDBJ whole genome shotgun (WGS) entry which is preliminary data.</text>
</comment>
<organism evidence="2 3">
    <name type="scientific">Staphylococcus xylosus</name>
    <dbReference type="NCBI Taxonomy" id="1288"/>
    <lineage>
        <taxon>Bacteria</taxon>
        <taxon>Bacillati</taxon>
        <taxon>Bacillota</taxon>
        <taxon>Bacilli</taxon>
        <taxon>Bacillales</taxon>
        <taxon>Staphylococcaceae</taxon>
        <taxon>Staphylococcus</taxon>
    </lineage>
</organism>
<name>A0A418IK83_STAXY</name>
<dbReference type="EMBL" id="QXUL01000098">
    <property type="protein sequence ID" value="RIN07587.1"/>
    <property type="molecule type" value="Genomic_DNA"/>
</dbReference>
<dbReference type="NCBIfam" id="NF041002">
    <property type="entry name" value="pilin_ComGF"/>
    <property type="match status" value="1"/>
</dbReference>
<keyword evidence="1" id="KW-0472">Membrane</keyword>
<dbReference type="RefSeq" id="WP_119604246.1">
    <property type="nucleotide sequence ID" value="NZ_QXUL01000098.1"/>
</dbReference>
<gene>
    <name evidence="2" type="ORF">BU097_13340</name>
</gene>
<dbReference type="InterPro" id="IPR016977">
    <property type="entry name" value="ComGF"/>
</dbReference>
<proteinExistence type="predicted"/>
<protein>
    <submittedName>
        <fullName evidence="2">Competence protein</fullName>
    </submittedName>
</protein>
<reference evidence="2 3" key="1">
    <citation type="journal article" date="2016" name="Front. Microbiol.">
        <title>Comprehensive Phylogenetic Analysis of Bovine Non-aureus Staphylococci Species Based on Whole-Genome Sequencing.</title>
        <authorList>
            <person name="Naushad S."/>
            <person name="Barkema H.W."/>
            <person name="Luby C."/>
            <person name="Condas L.A."/>
            <person name="Nobrega D.B."/>
            <person name="Carson D.A."/>
            <person name="De Buck J."/>
        </authorList>
    </citation>
    <scope>NUCLEOTIDE SEQUENCE [LARGE SCALE GENOMIC DNA]</scope>
    <source>
        <strain evidence="2 3">SNUC 102</strain>
    </source>
</reference>
<dbReference type="OrthoDB" id="2413190at2"/>
<evidence type="ECO:0000313" key="2">
    <source>
        <dbReference type="EMBL" id="RIN07587.1"/>
    </source>
</evidence>
<accession>A0A418IK83</accession>
<dbReference type="AlphaFoldDB" id="A0A418IK83"/>
<dbReference type="Pfam" id="PF15980">
    <property type="entry name" value="ComGF"/>
    <property type="match status" value="1"/>
</dbReference>
<evidence type="ECO:0000313" key="3">
    <source>
        <dbReference type="Proteomes" id="UP000285567"/>
    </source>
</evidence>
<sequence length="147" mass="16937">MKNAMAKKLKSFTYVEVLFALFITILIFTILPSLFKTTHFIEARLANQTNLDLEFFAADLTRDLLGKNSQIKVNDIRKNKVVIKNKDKNIIYEFKNSKIIKSINGKGNITLLNNVKSVEFSVVNYKTLKVNLNIIEKGNSYEKQLYI</sequence>